<reference evidence="2" key="1">
    <citation type="submission" date="2023-04" db="EMBL/GenBank/DDBJ databases">
        <title>Phytophthora fragariaefolia NBRC 109709.</title>
        <authorList>
            <person name="Ichikawa N."/>
            <person name="Sato H."/>
            <person name="Tonouchi N."/>
        </authorList>
    </citation>
    <scope>NUCLEOTIDE SEQUENCE</scope>
    <source>
        <strain evidence="2">NBRC 109709</strain>
    </source>
</reference>
<protein>
    <submittedName>
        <fullName evidence="2">Unnamed protein product</fullName>
    </submittedName>
</protein>
<feature type="compositionally biased region" description="Gly residues" evidence="1">
    <location>
        <begin position="456"/>
        <end position="467"/>
    </location>
</feature>
<evidence type="ECO:0000313" key="3">
    <source>
        <dbReference type="Proteomes" id="UP001165121"/>
    </source>
</evidence>
<accession>A0A9W7D008</accession>
<name>A0A9W7D008_9STRA</name>
<dbReference type="EMBL" id="BSXT01002561">
    <property type="protein sequence ID" value="GMF49656.1"/>
    <property type="molecule type" value="Genomic_DNA"/>
</dbReference>
<gene>
    <name evidence="2" type="ORF">Pfra01_001965600</name>
</gene>
<feature type="region of interest" description="Disordered" evidence="1">
    <location>
        <begin position="415"/>
        <end position="469"/>
    </location>
</feature>
<sequence length="587" mass="66270">MKREAYANAIWATDSEQNKLKDANAMKSNSHSATAVGDIYEKMASSNAHLIAVEDKDAQPSSVFSSVNEAYEATGDFPMLEGKPMEEVSTIKSEKPEPVDRSNLTRDDIISTFKRNPYLSNYTFRPVIVKDGKIQEHSYTLDQATGRILKPNGDRVNANNAIMQQVDWDLTRKAIWNKISSTKQRGLVIDDIRNKQHLKALFLRWKATTNSLDPMLAHARSLEAGDDIVSKAIDDYKMEDMTQDETLQFYSWLKSRGYDPEELNTNVDSKKRALDDSTISLDTRVNKKGINLTMGDKDKVQYMYDNIDGLDEPKLRPYVRRNGNVTQSIKAYLGPGMRIFNNSGSEMKKQTQASKQIDWSWTLNYAINEVGNGARALNHQIGRETNAEKQNLYAIRFKTIYDVLKVVDPIQAQEQEDLSKLPPSSFETPDQRDKNSSNRISPAKKDFVFEPPAGKGLTGRGLRGGGVAPRRKARTYNLADIEGSGSASDLKYKRIGTKFIRKADLNNNRLKLVFPNRTSVGPIRSMSDELTAMVKDLLYNDNISQQAYRDLSIEDQRVFYEIVKKNSCRAHSTNANRGSSLDTESRV</sequence>
<keyword evidence="3" id="KW-1185">Reference proteome</keyword>
<organism evidence="2 3">
    <name type="scientific">Phytophthora fragariaefolia</name>
    <dbReference type="NCBI Taxonomy" id="1490495"/>
    <lineage>
        <taxon>Eukaryota</taxon>
        <taxon>Sar</taxon>
        <taxon>Stramenopiles</taxon>
        <taxon>Oomycota</taxon>
        <taxon>Peronosporomycetes</taxon>
        <taxon>Peronosporales</taxon>
        <taxon>Peronosporaceae</taxon>
        <taxon>Phytophthora</taxon>
    </lineage>
</organism>
<proteinExistence type="predicted"/>
<evidence type="ECO:0000313" key="2">
    <source>
        <dbReference type="EMBL" id="GMF49656.1"/>
    </source>
</evidence>
<evidence type="ECO:0000256" key="1">
    <source>
        <dbReference type="SAM" id="MobiDB-lite"/>
    </source>
</evidence>
<dbReference type="Proteomes" id="UP001165121">
    <property type="component" value="Unassembled WGS sequence"/>
</dbReference>
<dbReference type="AlphaFoldDB" id="A0A9W7D008"/>
<comment type="caution">
    <text evidence="2">The sequence shown here is derived from an EMBL/GenBank/DDBJ whole genome shotgun (WGS) entry which is preliminary data.</text>
</comment>